<sequence>MNLNELLFERKLTTALIVDDGYDEIPKAQDLVKQGAAWENFFADVDEGVGADF</sequence>
<name>A0A0G1QVR8_9BACT</name>
<evidence type="ECO:0000313" key="1">
    <source>
        <dbReference type="EMBL" id="KKU12745.1"/>
    </source>
</evidence>
<feature type="non-terminal residue" evidence="1">
    <location>
        <position position="53"/>
    </location>
</feature>
<protein>
    <submittedName>
        <fullName evidence="1">Uncharacterized protein</fullName>
    </submittedName>
</protein>
<organism evidence="1 2">
    <name type="scientific">Candidatus Magasanikbacteria bacterium GW2011_GWC2_45_8</name>
    <dbReference type="NCBI Taxonomy" id="1619050"/>
    <lineage>
        <taxon>Bacteria</taxon>
        <taxon>Candidatus Magasanikiibacteriota</taxon>
    </lineage>
</organism>
<evidence type="ECO:0000313" key="2">
    <source>
        <dbReference type="Proteomes" id="UP000034911"/>
    </source>
</evidence>
<dbReference type="STRING" id="1619050.UX20_C0043G0001"/>
<comment type="caution">
    <text evidence="1">The sequence shown here is derived from an EMBL/GenBank/DDBJ whole genome shotgun (WGS) entry which is preliminary data.</text>
</comment>
<dbReference type="AlphaFoldDB" id="A0A0G1QVR8"/>
<accession>A0A0G1QVR8</accession>
<gene>
    <name evidence="1" type="ORF">UX20_C0043G0001</name>
</gene>
<dbReference type="Proteomes" id="UP000034911">
    <property type="component" value="Unassembled WGS sequence"/>
</dbReference>
<reference evidence="1 2" key="1">
    <citation type="journal article" date="2015" name="Nature">
        <title>rRNA introns, odd ribosomes, and small enigmatic genomes across a large radiation of phyla.</title>
        <authorList>
            <person name="Brown C.T."/>
            <person name="Hug L.A."/>
            <person name="Thomas B.C."/>
            <person name="Sharon I."/>
            <person name="Castelle C.J."/>
            <person name="Singh A."/>
            <person name="Wilkins M.J."/>
            <person name="Williams K.H."/>
            <person name="Banfield J.F."/>
        </authorList>
    </citation>
    <scope>NUCLEOTIDE SEQUENCE [LARGE SCALE GENOMIC DNA]</scope>
</reference>
<proteinExistence type="predicted"/>
<dbReference type="EMBL" id="LCLH01000043">
    <property type="protein sequence ID" value="KKU12745.1"/>
    <property type="molecule type" value="Genomic_DNA"/>
</dbReference>